<accession>A0ABU8WPB7</accession>
<dbReference type="Proteomes" id="UP001385892">
    <property type="component" value="Unassembled WGS sequence"/>
</dbReference>
<dbReference type="InterPro" id="IPR005064">
    <property type="entry name" value="BUG"/>
</dbReference>
<sequence length="336" mass="35258">MTPTLTQTRPVRFFSRIATAAALAVAAVCAPAHAQSDYPTKKPITLVVPFAPGGGNDILARVIAPRLSQILKQTVIIENKPGAGGNLGTEHVARAAADGYTLLIASNQVTIDPALGVKAGYRIDRDFAPVGRIASVPMVLVSHNGEPYKSLPAFISYVKANPGKVAYGSPGNGTPQHLAGEVFAATIDSRMTHVPYKGTAPAITDLIGGQTQVAFATLASVLQYIEGGKLTALGIAGQEKSAALPKVPTFGEAGLKNYEASLWYSLVVPANTPQPIVATLNKALVETMANPAVDQQLVKQGFVPKPTSPEELKGLITADLARWARVVKDNNIKVEQ</sequence>
<dbReference type="PIRSF" id="PIRSF017082">
    <property type="entry name" value="YflP"/>
    <property type="match status" value="1"/>
</dbReference>
<evidence type="ECO:0000313" key="3">
    <source>
        <dbReference type="EMBL" id="MEJ8849378.1"/>
    </source>
</evidence>
<gene>
    <name evidence="3" type="ORF">WKW82_22180</name>
</gene>
<comment type="similarity">
    <text evidence="1">Belongs to the UPF0065 (bug) family.</text>
</comment>
<feature type="chain" id="PRO_5046434748" evidence="2">
    <location>
        <begin position="35"/>
        <end position="336"/>
    </location>
</feature>
<feature type="signal peptide" evidence="2">
    <location>
        <begin position="1"/>
        <end position="34"/>
    </location>
</feature>
<dbReference type="InterPro" id="IPR042100">
    <property type="entry name" value="Bug_dom1"/>
</dbReference>
<keyword evidence="2" id="KW-0732">Signal</keyword>
<name>A0ABU8WPB7_9BURK</name>
<dbReference type="PANTHER" id="PTHR42928">
    <property type="entry name" value="TRICARBOXYLATE-BINDING PROTEIN"/>
    <property type="match status" value="1"/>
</dbReference>
<evidence type="ECO:0000313" key="4">
    <source>
        <dbReference type="Proteomes" id="UP001385892"/>
    </source>
</evidence>
<reference evidence="3 4" key="1">
    <citation type="submission" date="2024-03" db="EMBL/GenBank/DDBJ databases">
        <title>Novel species of the genus Variovorax.</title>
        <authorList>
            <person name="Liu Q."/>
            <person name="Xin Y.-H."/>
        </authorList>
    </citation>
    <scope>NUCLEOTIDE SEQUENCE [LARGE SCALE GENOMIC DNA]</scope>
    <source>
        <strain evidence="3 4">KACC 18900</strain>
    </source>
</reference>
<keyword evidence="4" id="KW-1185">Reference proteome</keyword>
<dbReference type="SUPFAM" id="SSF53850">
    <property type="entry name" value="Periplasmic binding protein-like II"/>
    <property type="match status" value="1"/>
</dbReference>
<protein>
    <submittedName>
        <fullName evidence="3">Tripartite tricarboxylate transporter substrate binding protein</fullName>
    </submittedName>
</protein>
<organism evidence="3 4">
    <name type="scientific">Variovorax rhizosphaerae</name>
    <dbReference type="NCBI Taxonomy" id="1836200"/>
    <lineage>
        <taxon>Bacteria</taxon>
        <taxon>Pseudomonadati</taxon>
        <taxon>Pseudomonadota</taxon>
        <taxon>Betaproteobacteria</taxon>
        <taxon>Burkholderiales</taxon>
        <taxon>Comamonadaceae</taxon>
        <taxon>Variovorax</taxon>
    </lineage>
</organism>
<proteinExistence type="inferred from homology"/>
<comment type="caution">
    <text evidence="3">The sequence shown here is derived from an EMBL/GenBank/DDBJ whole genome shotgun (WGS) entry which is preliminary data.</text>
</comment>
<dbReference type="PANTHER" id="PTHR42928:SF5">
    <property type="entry name" value="BLR1237 PROTEIN"/>
    <property type="match status" value="1"/>
</dbReference>
<evidence type="ECO:0000256" key="1">
    <source>
        <dbReference type="ARBA" id="ARBA00006987"/>
    </source>
</evidence>
<dbReference type="Gene3D" id="3.40.190.150">
    <property type="entry name" value="Bordetella uptake gene, domain 1"/>
    <property type="match status" value="1"/>
</dbReference>
<dbReference type="EMBL" id="JBBKZT010000010">
    <property type="protein sequence ID" value="MEJ8849378.1"/>
    <property type="molecule type" value="Genomic_DNA"/>
</dbReference>
<dbReference type="Gene3D" id="3.40.190.10">
    <property type="entry name" value="Periplasmic binding protein-like II"/>
    <property type="match status" value="1"/>
</dbReference>
<dbReference type="CDD" id="cd13578">
    <property type="entry name" value="PBP2_Bug27"/>
    <property type="match status" value="1"/>
</dbReference>
<dbReference type="RefSeq" id="WP_340344507.1">
    <property type="nucleotide sequence ID" value="NZ_JBBKZT010000010.1"/>
</dbReference>
<evidence type="ECO:0000256" key="2">
    <source>
        <dbReference type="SAM" id="SignalP"/>
    </source>
</evidence>
<dbReference type="Pfam" id="PF03401">
    <property type="entry name" value="TctC"/>
    <property type="match status" value="1"/>
</dbReference>